<name>A0A8J9T7B8_PHATR</name>
<protein>
    <submittedName>
        <fullName evidence="2">Uncharacterized protein</fullName>
    </submittedName>
</protein>
<sequence length="435" mass="49456">MKEASSKQKPNEAKPTPRSMYLQPGICFQRERLLVKQSSQGREQFVSHGHRSSPTNEAEATERRDWGAKIKLEYLDLLPNDAHQIRNVIVVAEPTSVVVARIEKYMKDMSICYVFRSEEKELYCRTSKLLHFVVKFLKTSKSETAVNVERRKGCAIQMQSVRRSLFKAVLAGNLSKSQYVHNDCHSSLRRKKFCPDIEKMFQAHCRQQRKLWQLQRQGSNCSQDMKSCGSLIGSGCDDQTRLGLESLVYMTSPNTVASMTSEKVSRALVLNEGPCRDLLRKDLVFSLERSNPALNHESLSSSWRSGFGEEMGMDDMQLLALQVVTNALAIVSKLPVRLREKIDPNSLFWKSLFSILRMNLAVASEFPQEGAISAKCIGFLELLAPEIANILVDERLLSNLVAAYEYGKQHHSDLEIESQRLLRQLSSHLERESQL</sequence>
<dbReference type="EMBL" id="OU594952">
    <property type="protein sequence ID" value="CAG9279124.1"/>
    <property type="molecule type" value="Genomic_DNA"/>
</dbReference>
<accession>A0A8J9T7B8</accession>
<dbReference type="AlphaFoldDB" id="A0A8J9T7B8"/>
<dbReference type="Proteomes" id="UP000836788">
    <property type="component" value="Chromosome 11"/>
</dbReference>
<feature type="compositionally biased region" description="Basic and acidic residues" evidence="1">
    <location>
        <begin position="1"/>
        <end position="12"/>
    </location>
</feature>
<organism evidence="2">
    <name type="scientific">Phaeodactylum tricornutum</name>
    <name type="common">Diatom</name>
    <dbReference type="NCBI Taxonomy" id="2850"/>
    <lineage>
        <taxon>Eukaryota</taxon>
        <taxon>Sar</taxon>
        <taxon>Stramenopiles</taxon>
        <taxon>Ochrophyta</taxon>
        <taxon>Bacillariophyta</taxon>
        <taxon>Bacillariophyceae</taxon>
        <taxon>Bacillariophycidae</taxon>
        <taxon>Naviculales</taxon>
        <taxon>Phaeodactylaceae</taxon>
        <taxon>Phaeodactylum</taxon>
    </lineage>
</organism>
<evidence type="ECO:0000256" key="1">
    <source>
        <dbReference type="SAM" id="MobiDB-lite"/>
    </source>
</evidence>
<evidence type="ECO:0000313" key="2">
    <source>
        <dbReference type="EMBL" id="CAG9279124.1"/>
    </source>
</evidence>
<feature type="region of interest" description="Disordered" evidence="1">
    <location>
        <begin position="1"/>
        <end position="21"/>
    </location>
</feature>
<proteinExistence type="predicted"/>
<gene>
    <name evidence="2" type="ORF">PTTT1_LOCUS9094</name>
</gene>
<reference evidence="2" key="1">
    <citation type="submission" date="2022-02" db="EMBL/GenBank/DDBJ databases">
        <authorList>
            <person name="Giguere J D."/>
        </authorList>
    </citation>
    <scope>NUCLEOTIDE SEQUENCE</scope>
    <source>
        <strain evidence="2">CCAP 1055/1</strain>
    </source>
</reference>